<name>A0A6A6INR8_9PLEO</name>
<dbReference type="EMBL" id="ML987192">
    <property type="protein sequence ID" value="KAF2251738.1"/>
    <property type="molecule type" value="Genomic_DNA"/>
</dbReference>
<evidence type="ECO:0008006" key="4">
    <source>
        <dbReference type="Google" id="ProtNLM"/>
    </source>
</evidence>
<evidence type="ECO:0000256" key="1">
    <source>
        <dbReference type="SAM" id="SignalP"/>
    </source>
</evidence>
<dbReference type="GeneID" id="54581673"/>
<keyword evidence="3" id="KW-1185">Reference proteome</keyword>
<dbReference type="Proteomes" id="UP000800094">
    <property type="component" value="Unassembled WGS sequence"/>
</dbReference>
<evidence type="ECO:0000313" key="3">
    <source>
        <dbReference type="Proteomes" id="UP000800094"/>
    </source>
</evidence>
<feature type="chain" id="PRO_5025403892" description="Fibronectin type-III domain-containing protein" evidence="1">
    <location>
        <begin position="21"/>
        <end position="153"/>
    </location>
</feature>
<dbReference type="AlphaFoldDB" id="A0A6A6INR8"/>
<organism evidence="2 3">
    <name type="scientific">Trematosphaeria pertusa</name>
    <dbReference type="NCBI Taxonomy" id="390896"/>
    <lineage>
        <taxon>Eukaryota</taxon>
        <taxon>Fungi</taxon>
        <taxon>Dikarya</taxon>
        <taxon>Ascomycota</taxon>
        <taxon>Pezizomycotina</taxon>
        <taxon>Dothideomycetes</taxon>
        <taxon>Pleosporomycetidae</taxon>
        <taxon>Pleosporales</taxon>
        <taxon>Massarineae</taxon>
        <taxon>Trematosphaeriaceae</taxon>
        <taxon>Trematosphaeria</taxon>
    </lineage>
</organism>
<gene>
    <name evidence="2" type="ORF">BU26DRAFT_516501</name>
</gene>
<accession>A0A6A6INR8</accession>
<feature type="signal peptide" evidence="1">
    <location>
        <begin position="1"/>
        <end position="20"/>
    </location>
</feature>
<proteinExistence type="predicted"/>
<evidence type="ECO:0000313" key="2">
    <source>
        <dbReference type="EMBL" id="KAF2251738.1"/>
    </source>
</evidence>
<reference evidence="2" key="1">
    <citation type="journal article" date="2020" name="Stud. Mycol.">
        <title>101 Dothideomycetes genomes: a test case for predicting lifestyles and emergence of pathogens.</title>
        <authorList>
            <person name="Haridas S."/>
            <person name="Albert R."/>
            <person name="Binder M."/>
            <person name="Bloem J."/>
            <person name="Labutti K."/>
            <person name="Salamov A."/>
            <person name="Andreopoulos B."/>
            <person name="Baker S."/>
            <person name="Barry K."/>
            <person name="Bills G."/>
            <person name="Bluhm B."/>
            <person name="Cannon C."/>
            <person name="Castanera R."/>
            <person name="Culley D."/>
            <person name="Daum C."/>
            <person name="Ezra D."/>
            <person name="Gonzalez J."/>
            <person name="Henrissat B."/>
            <person name="Kuo A."/>
            <person name="Liang C."/>
            <person name="Lipzen A."/>
            <person name="Lutzoni F."/>
            <person name="Magnuson J."/>
            <person name="Mondo S."/>
            <person name="Nolan M."/>
            <person name="Ohm R."/>
            <person name="Pangilinan J."/>
            <person name="Park H.-J."/>
            <person name="Ramirez L."/>
            <person name="Alfaro M."/>
            <person name="Sun H."/>
            <person name="Tritt A."/>
            <person name="Yoshinaga Y."/>
            <person name="Zwiers L.-H."/>
            <person name="Turgeon B."/>
            <person name="Goodwin S."/>
            <person name="Spatafora J."/>
            <person name="Crous P."/>
            <person name="Grigoriev I."/>
        </authorList>
    </citation>
    <scope>NUCLEOTIDE SEQUENCE</scope>
    <source>
        <strain evidence="2">CBS 122368</strain>
    </source>
</reference>
<sequence length="153" mass="16337">MRFLTISSLLALAATATAIALPLDAAEAPLNGTIEVSVDLPSSLMAKRALGASGTLTYRWISRTKFGASYRLKDTKADSHPVYIETTVYDINDRAKYVLRCNNNNGAGNEIICPEKTYTHGSTVVGIAPHVCVNVQLGSDECATGGTVTNPYR</sequence>
<dbReference type="RefSeq" id="XP_033686742.1">
    <property type="nucleotide sequence ID" value="XM_033828343.1"/>
</dbReference>
<dbReference type="OrthoDB" id="3781338at2759"/>
<keyword evidence="1" id="KW-0732">Signal</keyword>
<protein>
    <recommendedName>
        <fullName evidence="4">Fibronectin type-III domain-containing protein</fullName>
    </recommendedName>
</protein>